<reference evidence="3 5" key="2">
    <citation type="journal article" date="2013" name="Nature">
        <title>Insights into bilaterian evolution from three spiralian genomes.</title>
        <authorList>
            <person name="Simakov O."/>
            <person name="Marletaz F."/>
            <person name="Cho S.J."/>
            <person name="Edsinger-Gonzales E."/>
            <person name="Havlak P."/>
            <person name="Hellsten U."/>
            <person name="Kuo D.H."/>
            <person name="Larsson T."/>
            <person name="Lv J."/>
            <person name="Arendt D."/>
            <person name="Savage R."/>
            <person name="Osoegawa K."/>
            <person name="de Jong P."/>
            <person name="Grimwood J."/>
            <person name="Chapman J.A."/>
            <person name="Shapiro H."/>
            <person name="Aerts A."/>
            <person name="Otillar R.P."/>
            <person name="Terry A.Y."/>
            <person name="Boore J.L."/>
            <person name="Grigoriev I.V."/>
            <person name="Lindberg D.R."/>
            <person name="Seaver E.C."/>
            <person name="Weisblat D.A."/>
            <person name="Putnam N.H."/>
            <person name="Rokhsar D.S."/>
        </authorList>
    </citation>
    <scope>NUCLEOTIDE SEQUENCE</scope>
</reference>
<dbReference type="RefSeq" id="XP_009014718.1">
    <property type="nucleotide sequence ID" value="XM_009016470.1"/>
</dbReference>
<dbReference type="AlphaFoldDB" id="T1F3B0"/>
<protein>
    <recommendedName>
        <fullName evidence="6">Protein kinase domain-containing protein</fullName>
    </recommendedName>
</protein>
<keyword evidence="1" id="KW-0175">Coiled coil</keyword>
<feature type="coiled-coil region" evidence="1">
    <location>
        <begin position="184"/>
        <end position="224"/>
    </location>
</feature>
<evidence type="ECO:0000313" key="3">
    <source>
        <dbReference type="EMBL" id="ESO07340.1"/>
    </source>
</evidence>
<proteinExistence type="predicted"/>
<dbReference type="Proteomes" id="UP000015101">
    <property type="component" value="Unassembled WGS sequence"/>
</dbReference>
<evidence type="ECO:0000256" key="2">
    <source>
        <dbReference type="SAM" id="MobiDB-lite"/>
    </source>
</evidence>
<sequence length="850" mass="98481">MASMQDFLEHLVNLDGAKRMTALEALSHPWVYGGLNSVKPLQGLCEKLEKYKKLKMIRNKMDVVNSSTYDAIFAKYHEDSKEFISSPISCIEPLRRPKVARSVIVTAESDFYYRFGVQANRPPTTYDYNSSSVCRVLRAMYKTPEVTVYEDAVRCQTHYSSVFMYNEYIPSLWKLLNIPIVADYEEWRNRIMAALLAIKQAREAKKEKERALLLAAEMAEEEKENGEEDEDEDYKYNESEVFSGISDQSTGTMLAEPYQSSRSSSKDSNPFSELDKNVEESLIYSMWPSHLKYSNYTDHEEKVDLTIPPIFTEEDLESAEVRLEDLYINKRLSEFEPDVQMIGELLVAKPKKKFQKRKSTFDFMLMVDHPEYFQRLYTPQQFTNAVIKELVQTCQCLYDLYRYRPPFHPTQLGVDQFTIEQQGRPGEYLPNVEDYDPEHANDQHYMLCRGGVSIKKETPPWLLDVENQVPYLIPITKFNSIIKNGIPVPDTCIQTPPEPLPMTEFTVYSLLEDPMFSRFNSFPNSRPPEILTATYYVPFNINPRHYRDCHCPKEENLAKKCPYKKMVIERMDIIKRTLRTADIKNKNSAGFLRKLTATTMNLTGLDELKLRQAAEGIDDDADEFVNAGDMESDGGEKCRMILGWLNNLEGEEIAKTRNEELDDDCIHLTGRPCLMDMFDSVGRFCALSKRGSTRLCCQNLYAIWRKMDRDEEKTAASATLPFAKVDYIPNLTLDKLEAKNKFAKQNLSVGQLVVNITEKPDLRSRFKNASVGKLTEEKKEDDVSVKHSLPVTIENELQKKLQLLKELKWLKNEHLQEHPQSQQCQNFNWTNFVYPEEKGEPLVWSFEVFM</sequence>
<organism evidence="4 5">
    <name type="scientific">Helobdella robusta</name>
    <name type="common">Californian leech</name>
    <dbReference type="NCBI Taxonomy" id="6412"/>
    <lineage>
        <taxon>Eukaryota</taxon>
        <taxon>Metazoa</taxon>
        <taxon>Spiralia</taxon>
        <taxon>Lophotrochozoa</taxon>
        <taxon>Annelida</taxon>
        <taxon>Clitellata</taxon>
        <taxon>Hirudinea</taxon>
        <taxon>Rhynchobdellida</taxon>
        <taxon>Glossiphoniidae</taxon>
        <taxon>Helobdella</taxon>
    </lineage>
</organism>
<evidence type="ECO:0008006" key="6">
    <source>
        <dbReference type="Google" id="ProtNLM"/>
    </source>
</evidence>
<dbReference type="InParanoid" id="T1F3B0"/>
<dbReference type="GeneID" id="20203309"/>
<dbReference type="CTD" id="20203309"/>
<dbReference type="KEGG" id="hro:HELRODRAFT_170671"/>
<reference evidence="4" key="3">
    <citation type="submission" date="2015-06" db="UniProtKB">
        <authorList>
            <consortium name="EnsemblMetazoa"/>
        </authorList>
    </citation>
    <scope>IDENTIFICATION</scope>
</reference>
<evidence type="ECO:0000313" key="4">
    <source>
        <dbReference type="EnsemblMetazoa" id="HelroP170671"/>
    </source>
</evidence>
<accession>T1F3B0</accession>
<name>T1F3B0_HELRO</name>
<feature type="region of interest" description="Disordered" evidence="2">
    <location>
        <begin position="250"/>
        <end position="273"/>
    </location>
</feature>
<dbReference type="EMBL" id="KB096222">
    <property type="protein sequence ID" value="ESO07340.1"/>
    <property type="molecule type" value="Genomic_DNA"/>
</dbReference>
<feature type="compositionally biased region" description="Polar residues" evidence="2">
    <location>
        <begin position="250"/>
        <end position="271"/>
    </location>
</feature>
<reference evidence="5" key="1">
    <citation type="submission" date="2012-12" db="EMBL/GenBank/DDBJ databases">
        <authorList>
            <person name="Hellsten U."/>
            <person name="Grimwood J."/>
            <person name="Chapman J.A."/>
            <person name="Shapiro H."/>
            <person name="Aerts A."/>
            <person name="Otillar R.P."/>
            <person name="Terry A.Y."/>
            <person name="Boore J.L."/>
            <person name="Simakov O."/>
            <person name="Marletaz F."/>
            <person name="Cho S.-J."/>
            <person name="Edsinger-Gonzales E."/>
            <person name="Havlak P."/>
            <person name="Kuo D.-H."/>
            <person name="Larsson T."/>
            <person name="Lv J."/>
            <person name="Arendt D."/>
            <person name="Savage R."/>
            <person name="Osoegawa K."/>
            <person name="de Jong P."/>
            <person name="Lindberg D.R."/>
            <person name="Seaver E.C."/>
            <person name="Weisblat D.A."/>
            <person name="Putnam N.H."/>
            <person name="Grigoriev I.V."/>
            <person name="Rokhsar D.S."/>
        </authorList>
    </citation>
    <scope>NUCLEOTIDE SEQUENCE</scope>
</reference>
<evidence type="ECO:0000313" key="5">
    <source>
        <dbReference type="Proteomes" id="UP000015101"/>
    </source>
</evidence>
<gene>
    <name evidence="4" type="primary">20203309</name>
    <name evidence="3" type="ORF">HELRODRAFT_170671</name>
</gene>
<dbReference type="EMBL" id="AMQM01003636">
    <property type="status" value="NOT_ANNOTATED_CDS"/>
    <property type="molecule type" value="Genomic_DNA"/>
</dbReference>
<dbReference type="EnsemblMetazoa" id="HelroT170671">
    <property type="protein sequence ID" value="HelroP170671"/>
    <property type="gene ID" value="HelroG170671"/>
</dbReference>
<dbReference type="HOGENOM" id="CLU_335647_0_0_1"/>
<keyword evidence="5" id="KW-1185">Reference proteome</keyword>
<evidence type="ECO:0000256" key="1">
    <source>
        <dbReference type="SAM" id="Coils"/>
    </source>
</evidence>